<dbReference type="GO" id="GO:0005886">
    <property type="term" value="C:plasma membrane"/>
    <property type="evidence" value="ECO:0007669"/>
    <property type="project" value="UniProtKB-SubCell"/>
</dbReference>
<evidence type="ECO:0000256" key="11">
    <source>
        <dbReference type="SAM" id="Phobius"/>
    </source>
</evidence>
<evidence type="ECO:0000256" key="5">
    <source>
        <dbReference type="ARBA" id="ARBA00022692"/>
    </source>
</evidence>
<dbReference type="PANTHER" id="PTHR21320:SF3">
    <property type="entry name" value="CYTOCHROME C OXIDASE ASSEMBLY PROTEIN COX11, MITOCHONDRIAL-RELATED"/>
    <property type="match status" value="1"/>
</dbReference>
<proteinExistence type="inferred from homology"/>
<dbReference type="GO" id="GO:0008535">
    <property type="term" value="P:respiratory chain complex IV assembly"/>
    <property type="evidence" value="ECO:0007669"/>
    <property type="project" value="UniProtKB-UniRule"/>
</dbReference>
<dbReference type="AlphaFoldDB" id="A0A937HIJ6"/>
<dbReference type="InterPro" id="IPR023471">
    <property type="entry name" value="CtaG/Cox11_dom_sf"/>
</dbReference>
<evidence type="ECO:0000256" key="1">
    <source>
        <dbReference type="ARBA" id="ARBA00004007"/>
    </source>
</evidence>
<comment type="caution">
    <text evidence="12">The sequence shown here is derived from an EMBL/GenBank/DDBJ whole genome shotgun (WGS) entry which is preliminary data.</text>
</comment>
<dbReference type="FunFam" id="2.60.370.10:FF:000001">
    <property type="entry name" value="COX11 cytochrome c oxidase assembly homolog"/>
    <property type="match status" value="1"/>
</dbReference>
<comment type="similarity">
    <text evidence="3 10">Belongs to the COX11/CtaG family.</text>
</comment>
<dbReference type="EMBL" id="JADHOK010000095">
    <property type="protein sequence ID" value="MBL6762265.1"/>
    <property type="molecule type" value="Genomic_DNA"/>
</dbReference>
<dbReference type="NCBIfam" id="NF003465">
    <property type="entry name" value="PRK05089.1"/>
    <property type="match status" value="1"/>
</dbReference>
<dbReference type="Pfam" id="PF04442">
    <property type="entry name" value="CtaG_Cox11"/>
    <property type="match status" value="1"/>
</dbReference>
<evidence type="ECO:0000256" key="7">
    <source>
        <dbReference type="ARBA" id="ARBA00022989"/>
    </source>
</evidence>
<keyword evidence="10" id="KW-1003">Cell membrane</keyword>
<feature type="topological domain" description="Cytoplasmic" evidence="10">
    <location>
        <begin position="1"/>
        <end position="15"/>
    </location>
</feature>
<keyword evidence="7 10" id="KW-1133">Transmembrane helix</keyword>
<name>A0A937HIJ6_9PROT</name>
<comment type="subcellular location">
    <subcellularLocation>
        <location evidence="2 10">Cell inner membrane</location>
        <topology evidence="2 10">Single-pass type II membrane protein</topology>
        <orientation evidence="2 10">Periplasmic side</orientation>
    </subcellularLocation>
</comment>
<feature type="transmembrane region" description="Helical" evidence="11">
    <location>
        <begin position="20"/>
        <end position="39"/>
    </location>
</feature>
<evidence type="ECO:0000256" key="3">
    <source>
        <dbReference type="ARBA" id="ARBA00009620"/>
    </source>
</evidence>
<evidence type="ECO:0000313" key="12">
    <source>
        <dbReference type="EMBL" id="MBL6762265.1"/>
    </source>
</evidence>
<dbReference type="PIRSF" id="PIRSF005413">
    <property type="entry name" value="COX11"/>
    <property type="match status" value="1"/>
</dbReference>
<protein>
    <recommendedName>
        <fullName evidence="4 10">Cytochrome c oxidase assembly protein CtaG</fullName>
    </recommendedName>
</protein>
<dbReference type="GO" id="GO:0005507">
    <property type="term" value="F:copper ion binding"/>
    <property type="evidence" value="ECO:0007669"/>
    <property type="project" value="InterPro"/>
</dbReference>
<evidence type="ECO:0000256" key="9">
    <source>
        <dbReference type="ARBA" id="ARBA00023136"/>
    </source>
</evidence>
<dbReference type="PANTHER" id="PTHR21320">
    <property type="entry name" value="CYTOCHROME C OXIDASE ASSEMBLY PROTEIN COX11-RELATED"/>
    <property type="match status" value="1"/>
</dbReference>
<sequence length="201" mass="22031">MTDKPTIETARKDASANRRVAMGAALMALLMIGAAYASVPLYDLFCRVTGYGGTTQVAEAAPGAAADRMITVRFDASLNRKLPWRFEAPKTDVKLPIGESGLAFYRAQNLTDRRITGTATYNVSPAEAGYYFSKVDCFCFTEQVLEPGQSVDMPVSFFIDPEILTDPEMDDVKTITLSYTFFEAPETAQNNSQQQPARPKG</sequence>
<keyword evidence="6 10" id="KW-0735">Signal-anchor</keyword>
<dbReference type="SUPFAM" id="SSF110111">
    <property type="entry name" value="Ctag/Cox11"/>
    <property type="match status" value="1"/>
</dbReference>
<evidence type="ECO:0000256" key="4">
    <source>
        <dbReference type="ARBA" id="ARBA00015384"/>
    </source>
</evidence>
<gene>
    <name evidence="10" type="primary">ctaG</name>
    <name evidence="12" type="ORF">ISQ19_06175</name>
</gene>
<dbReference type="InterPro" id="IPR007533">
    <property type="entry name" value="Cyt_c_oxidase_assmbl_CtaG"/>
</dbReference>
<evidence type="ECO:0000313" key="13">
    <source>
        <dbReference type="Proteomes" id="UP000785783"/>
    </source>
</evidence>
<accession>A0A937HIJ6</accession>
<feature type="topological domain" description="Periplasmic" evidence="10">
    <location>
        <begin position="39"/>
        <end position="201"/>
    </location>
</feature>
<evidence type="ECO:0000256" key="6">
    <source>
        <dbReference type="ARBA" id="ARBA00022968"/>
    </source>
</evidence>
<keyword evidence="10" id="KW-0997">Cell inner membrane</keyword>
<keyword evidence="9 10" id="KW-0472">Membrane</keyword>
<evidence type="ECO:0000256" key="10">
    <source>
        <dbReference type="HAMAP-Rule" id="MF_00155"/>
    </source>
</evidence>
<organism evidence="12 13">
    <name type="scientific">PS1 clade bacterium</name>
    <dbReference type="NCBI Taxonomy" id="2175152"/>
    <lineage>
        <taxon>Bacteria</taxon>
        <taxon>Pseudomonadati</taxon>
        <taxon>Pseudomonadota</taxon>
        <taxon>Alphaproteobacteria</taxon>
        <taxon>PS1 clade</taxon>
    </lineage>
</organism>
<reference evidence="12" key="1">
    <citation type="submission" date="2020-10" db="EMBL/GenBank/DDBJ databases">
        <title>Microbiome of the Black Sea water column analyzed by genome centric metagenomics.</title>
        <authorList>
            <person name="Cabello-Yeves P.J."/>
            <person name="Callieri C."/>
            <person name="Picazo A."/>
            <person name="Mehrshad M."/>
            <person name="Haro-Moreno J.M."/>
            <person name="Roda-Garcia J."/>
            <person name="Dzembekova N."/>
            <person name="Slabakova V."/>
            <person name="Slabakova N."/>
            <person name="Moncheva S."/>
            <person name="Rodriguez-Valera F."/>
        </authorList>
    </citation>
    <scope>NUCLEOTIDE SEQUENCE</scope>
    <source>
        <strain evidence="12">BS307-5m-G5</strain>
    </source>
</reference>
<dbReference type="Proteomes" id="UP000785783">
    <property type="component" value="Unassembled WGS sequence"/>
</dbReference>
<evidence type="ECO:0000256" key="8">
    <source>
        <dbReference type="ARBA" id="ARBA00023008"/>
    </source>
</evidence>
<comment type="function">
    <text evidence="1 10">Exerts its effect at some terminal stage of cytochrome c oxidase synthesis, probably by being involved in the insertion of the copper B into subunit I.</text>
</comment>
<dbReference type="HAMAP" id="MF_00155">
    <property type="entry name" value="CtaG"/>
    <property type="match status" value="1"/>
</dbReference>
<keyword evidence="8 10" id="KW-0186">Copper</keyword>
<keyword evidence="5 10" id="KW-0812">Transmembrane</keyword>
<dbReference type="Gene3D" id="2.60.370.10">
    <property type="entry name" value="Ctag/Cox11"/>
    <property type="match status" value="1"/>
</dbReference>
<evidence type="ECO:0000256" key="2">
    <source>
        <dbReference type="ARBA" id="ARBA00004382"/>
    </source>
</evidence>